<dbReference type="OrthoDB" id="341898at2759"/>
<evidence type="ECO:0000256" key="1">
    <source>
        <dbReference type="ARBA" id="ARBA00009207"/>
    </source>
</evidence>
<dbReference type="HOGENOM" id="CLU_056027_0_0_1"/>
<dbReference type="PANTHER" id="PTHR16487">
    <property type="entry name" value="PPP4R2-RELATED PROTEIN"/>
    <property type="match status" value="1"/>
</dbReference>
<evidence type="ECO:0000256" key="2">
    <source>
        <dbReference type="SAM" id="MobiDB-lite"/>
    </source>
</evidence>
<feature type="compositionally biased region" description="Basic and acidic residues" evidence="2">
    <location>
        <begin position="284"/>
        <end position="295"/>
    </location>
</feature>
<dbReference type="Pfam" id="PF09184">
    <property type="entry name" value="PPP4R2"/>
    <property type="match status" value="1"/>
</dbReference>
<name>A0A0C2TN48_AMAMK</name>
<reference evidence="3 4" key="1">
    <citation type="submission" date="2014-04" db="EMBL/GenBank/DDBJ databases">
        <title>Evolutionary Origins and Diversification of the Mycorrhizal Mutualists.</title>
        <authorList>
            <consortium name="DOE Joint Genome Institute"/>
            <consortium name="Mycorrhizal Genomics Consortium"/>
            <person name="Kohler A."/>
            <person name="Kuo A."/>
            <person name="Nagy L.G."/>
            <person name="Floudas D."/>
            <person name="Copeland A."/>
            <person name="Barry K.W."/>
            <person name="Cichocki N."/>
            <person name="Veneault-Fourrey C."/>
            <person name="LaButti K."/>
            <person name="Lindquist E.A."/>
            <person name="Lipzen A."/>
            <person name="Lundell T."/>
            <person name="Morin E."/>
            <person name="Murat C."/>
            <person name="Riley R."/>
            <person name="Ohm R."/>
            <person name="Sun H."/>
            <person name="Tunlid A."/>
            <person name="Henrissat B."/>
            <person name="Grigoriev I.V."/>
            <person name="Hibbett D.S."/>
            <person name="Martin F."/>
        </authorList>
    </citation>
    <scope>NUCLEOTIDE SEQUENCE [LARGE SCALE GENOMIC DNA]</scope>
    <source>
        <strain evidence="3 4">Koide BX008</strain>
    </source>
</reference>
<feature type="region of interest" description="Disordered" evidence="2">
    <location>
        <begin position="277"/>
        <end position="303"/>
    </location>
</feature>
<dbReference type="AlphaFoldDB" id="A0A0C2TN48"/>
<evidence type="ECO:0000313" key="4">
    <source>
        <dbReference type="Proteomes" id="UP000054549"/>
    </source>
</evidence>
<feature type="compositionally biased region" description="Low complexity" evidence="2">
    <location>
        <begin position="217"/>
        <end position="230"/>
    </location>
</feature>
<evidence type="ECO:0008006" key="5">
    <source>
        <dbReference type="Google" id="ProtNLM"/>
    </source>
</evidence>
<dbReference type="PANTHER" id="PTHR16487:SF0">
    <property type="entry name" value="PROTEIN PHOSPHATASE 4 REGULATORY SUBUNIT 2-RELATED"/>
    <property type="match status" value="1"/>
</dbReference>
<dbReference type="InParanoid" id="A0A0C2TN48"/>
<dbReference type="GO" id="GO:0019888">
    <property type="term" value="F:protein phosphatase regulator activity"/>
    <property type="evidence" value="ECO:0007669"/>
    <property type="project" value="InterPro"/>
</dbReference>
<dbReference type="EMBL" id="KN818228">
    <property type="protein sequence ID" value="KIL68599.1"/>
    <property type="molecule type" value="Genomic_DNA"/>
</dbReference>
<feature type="region of interest" description="Disordered" evidence="2">
    <location>
        <begin position="199"/>
        <end position="230"/>
    </location>
</feature>
<organism evidence="3 4">
    <name type="scientific">Amanita muscaria (strain Koide BX008)</name>
    <dbReference type="NCBI Taxonomy" id="946122"/>
    <lineage>
        <taxon>Eukaryota</taxon>
        <taxon>Fungi</taxon>
        <taxon>Dikarya</taxon>
        <taxon>Basidiomycota</taxon>
        <taxon>Agaricomycotina</taxon>
        <taxon>Agaricomycetes</taxon>
        <taxon>Agaricomycetidae</taxon>
        <taxon>Agaricales</taxon>
        <taxon>Pluteineae</taxon>
        <taxon>Amanitaceae</taxon>
        <taxon>Amanita</taxon>
    </lineage>
</organism>
<sequence length="303" mass="33640">MATLDQAILERIASSDVSESVPFPCSACQSIILLSSRAEPLQWDTLRDAIKHHIENNISSYLQDTQPLTPPRPFDPVRLPGGGLRLAPFPPRKPTQMILNETPLSYMDEQQANELKARIFDQLHEFEKPPFTIQRLCELCLYPRKQYRSVGKYLRAVEKSVLVTSSWDNFPVPIEEKRELLAPIGLTLSAARDSTPATPLFSPIPFLHDDPRRSKSRSPSPSPLALNSTPSLETKALGLVDELDDPGPGHLSDHPTALTAVTTVSEQGARPLIGSLADRFVSSEQRHEDQGKMEYDNSSSSKP</sequence>
<accession>A0A0C2TN48</accession>
<keyword evidence="4" id="KW-1185">Reference proteome</keyword>
<dbReference type="GO" id="GO:0005737">
    <property type="term" value="C:cytoplasm"/>
    <property type="evidence" value="ECO:0007669"/>
    <property type="project" value="TreeGrafter"/>
</dbReference>
<dbReference type="STRING" id="946122.A0A0C2TN48"/>
<proteinExistence type="inferred from homology"/>
<gene>
    <name evidence="3" type="ORF">M378DRAFT_71831</name>
</gene>
<evidence type="ECO:0000313" key="3">
    <source>
        <dbReference type="EMBL" id="KIL68599.1"/>
    </source>
</evidence>
<comment type="similarity">
    <text evidence="1">Belongs to the PPP4R2 family.</text>
</comment>
<dbReference type="Proteomes" id="UP000054549">
    <property type="component" value="Unassembled WGS sequence"/>
</dbReference>
<dbReference type="InterPro" id="IPR015267">
    <property type="entry name" value="PPP4R2"/>
</dbReference>
<protein>
    <recommendedName>
        <fullName evidence="5">PPP4R2-domain-containing protein</fullName>
    </recommendedName>
</protein>
<dbReference type="GO" id="GO:0005634">
    <property type="term" value="C:nucleus"/>
    <property type="evidence" value="ECO:0007669"/>
    <property type="project" value="TreeGrafter"/>
</dbReference>
<dbReference type="GO" id="GO:0030289">
    <property type="term" value="C:protein phosphatase 4 complex"/>
    <property type="evidence" value="ECO:0007669"/>
    <property type="project" value="InterPro"/>
</dbReference>